<dbReference type="SUPFAM" id="SSF74650">
    <property type="entry name" value="Galactose mutarotase-like"/>
    <property type="match status" value="1"/>
</dbReference>
<evidence type="ECO:0000256" key="4">
    <source>
        <dbReference type="ARBA" id="ARBA00011245"/>
    </source>
</evidence>
<dbReference type="PANTHER" id="PTHR10091:SF0">
    <property type="entry name" value="GALACTOSE MUTAROTASE"/>
    <property type="match status" value="1"/>
</dbReference>
<dbReference type="EC" id="5.1.3.3" evidence="8"/>
<dbReference type="PANTHER" id="PTHR10091">
    <property type="entry name" value="ALDOSE-1-EPIMERASE"/>
    <property type="match status" value="1"/>
</dbReference>
<dbReference type="InterPro" id="IPR011013">
    <property type="entry name" value="Gal_mutarotase_sf_dom"/>
</dbReference>
<comment type="subunit">
    <text evidence="4">Monomer.</text>
</comment>
<comment type="cofactor">
    <cofactor evidence="1">
        <name>Ca(2+)</name>
        <dbReference type="ChEBI" id="CHEBI:29108"/>
    </cofactor>
</comment>
<evidence type="ECO:0000256" key="3">
    <source>
        <dbReference type="ARBA" id="ARBA00006206"/>
    </source>
</evidence>
<organism evidence="9 10">
    <name type="scientific">Hymenobacter koreensis</name>
    <dbReference type="NCBI Taxonomy" id="1084523"/>
    <lineage>
        <taxon>Bacteria</taxon>
        <taxon>Pseudomonadati</taxon>
        <taxon>Bacteroidota</taxon>
        <taxon>Cytophagia</taxon>
        <taxon>Cytophagales</taxon>
        <taxon>Hymenobacteraceae</taxon>
        <taxon>Hymenobacter</taxon>
    </lineage>
</organism>
<dbReference type="Pfam" id="PF01263">
    <property type="entry name" value="Aldose_epim"/>
    <property type="match status" value="1"/>
</dbReference>
<reference evidence="10" key="1">
    <citation type="journal article" date="2019" name="Int. J. Syst. Evol. Microbiol.">
        <title>The Global Catalogue of Microorganisms (GCM) 10K type strain sequencing project: providing services to taxonomists for standard genome sequencing and annotation.</title>
        <authorList>
            <consortium name="The Broad Institute Genomics Platform"/>
            <consortium name="The Broad Institute Genome Sequencing Center for Infectious Disease"/>
            <person name="Wu L."/>
            <person name="Ma J."/>
        </authorList>
    </citation>
    <scope>NUCLEOTIDE SEQUENCE [LARGE SCALE GENOMIC DNA]</scope>
    <source>
        <strain evidence="10">JCM 17924</strain>
    </source>
</reference>
<evidence type="ECO:0000313" key="9">
    <source>
        <dbReference type="EMBL" id="GAA4393055.1"/>
    </source>
</evidence>
<evidence type="ECO:0000256" key="1">
    <source>
        <dbReference type="ARBA" id="ARBA00001913"/>
    </source>
</evidence>
<dbReference type="Proteomes" id="UP001500454">
    <property type="component" value="Unassembled WGS sequence"/>
</dbReference>
<evidence type="ECO:0000256" key="8">
    <source>
        <dbReference type="PIRNR" id="PIRNR005096"/>
    </source>
</evidence>
<comment type="similarity">
    <text evidence="3 8">Belongs to the aldose epimerase family.</text>
</comment>
<keyword evidence="6 8" id="KW-0413">Isomerase</keyword>
<evidence type="ECO:0000256" key="7">
    <source>
        <dbReference type="ARBA" id="ARBA00023277"/>
    </source>
</evidence>
<gene>
    <name evidence="9" type="ORF">GCM10023186_44210</name>
</gene>
<dbReference type="InterPro" id="IPR015443">
    <property type="entry name" value="Aldose_1-epimerase"/>
</dbReference>
<evidence type="ECO:0000256" key="6">
    <source>
        <dbReference type="ARBA" id="ARBA00023235"/>
    </source>
</evidence>
<dbReference type="EMBL" id="BAABHA010000015">
    <property type="protein sequence ID" value="GAA4393055.1"/>
    <property type="molecule type" value="Genomic_DNA"/>
</dbReference>
<dbReference type="CDD" id="cd09019">
    <property type="entry name" value="galactose_mutarotase_like"/>
    <property type="match status" value="1"/>
</dbReference>
<keyword evidence="10" id="KW-1185">Reference proteome</keyword>
<proteinExistence type="inferred from homology"/>
<dbReference type="InterPro" id="IPR008183">
    <property type="entry name" value="Aldose_1/G6P_1-epimerase"/>
</dbReference>
<evidence type="ECO:0000313" key="10">
    <source>
        <dbReference type="Proteomes" id="UP001500454"/>
    </source>
</evidence>
<evidence type="ECO:0000256" key="5">
    <source>
        <dbReference type="ARBA" id="ARBA00022837"/>
    </source>
</evidence>
<dbReference type="Gene3D" id="2.70.98.10">
    <property type="match status" value="1"/>
</dbReference>
<dbReference type="InterPro" id="IPR014718">
    <property type="entry name" value="GH-type_carb-bd"/>
</dbReference>
<accession>A0ABP8JN53</accession>
<evidence type="ECO:0000256" key="2">
    <source>
        <dbReference type="ARBA" id="ARBA00005028"/>
    </source>
</evidence>
<comment type="pathway">
    <text evidence="2 8">Carbohydrate metabolism; hexose metabolism.</text>
</comment>
<dbReference type="PIRSF" id="PIRSF005096">
    <property type="entry name" value="GALM"/>
    <property type="match status" value="1"/>
</dbReference>
<comment type="caution">
    <text evidence="9">The sequence shown here is derived from an EMBL/GenBank/DDBJ whole genome shotgun (WGS) entry which is preliminary data.</text>
</comment>
<dbReference type="InterPro" id="IPR047215">
    <property type="entry name" value="Galactose_mutarotase-like"/>
</dbReference>
<comment type="catalytic activity">
    <reaction evidence="8">
        <text>alpha-D-glucose = beta-D-glucose</text>
        <dbReference type="Rhea" id="RHEA:10264"/>
        <dbReference type="ChEBI" id="CHEBI:15903"/>
        <dbReference type="ChEBI" id="CHEBI:17925"/>
        <dbReference type="EC" id="5.1.3.3"/>
    </reaction>
</comment>
<protein>
    <recommendedName>
        <fullName evidence="8">Aldose 1-epimerase</fullName>
        <ecNumber evidence="8">5.1.3.3</ecNumber>
    </recommendedName>
</protein>
<name>A0ABP8JN53_9BACT</name>
<dbReference type="NCBIfam" id="NF008277">
    <property type="entry name" value="PRK11055.1"/>
    <property type="match status" value="1"/>
</dbReference>
<sequence>MRMASSSTPTSVSFGTAPTGEAVPLFSLVNAHGTEARITPYGGILTHLFVPDRHGNLSDVVLGFDSLEGYLSPAYQQANPYFGALIGRYANRIANGHFTLDGHTYQLAVNNGSNHLHGGTRGFNQVMWNATPHLAPDGSPALRLGYHSPHGEEGYPGTLHLEVEYVLCADNSLRIEYRASTDRATPLNLTQHSYFNLAHGQVPNALGHELTIPADRYTVVDDTLIPTGELRAVAGTPFDFREPTAIGARIAQVPGGYDHNWVLPAPLAPSGLHRAAFVYEPTSGRTLTVLTSQPGIQFYAGNFLDGSLVGKDNVPYTQHYGFCLETQHFPDSPNHPAFPGTILRPGQVFRSTTVYRFGVRAEA</sequence>
<keyword evidence="7 8" id="KW-0119">Carbohydrate metabolism</keyword>
<keyword evidence="5" id="KW-0106">Calcium</keyword>